<dbReference type="InterPro" id="IPR000515">
    <property type="entry name" value="MetI-like"/>
</dbReference>
<dbReference type="PANTHER" id="PTHR30614:SF35">
    <property type="entry name" value="ABC TRANSPORTER PERMEASE PROTEIN"/>
    <property type="match status" value="1"/>
</dbReference>
<comment type="caution">
    <text evidence="10">The sequence shown here is derived from an EMBL/GenBank/DDBJ whole genome shotgun (WGS) entry which is preliminary data.</text>
</comment>
<feature type="transmembrane region" description="Helical" evidence="8">
    <location>
        <begin position="149"/>
        <end position="169"/>
    </location>
</feature>
<sequence length="219" mass="23779">MTGLDFNPVFAHLPFLLGGVGVTILIATLAFAFGLSLAVALAILRFENQGAWRQLSRSYSTALTNTPQLSQIFAVFYCLPLMGLMVSPFLSVVIGMTLNAAAYLADILGAGITRVPPVYHEVALTLGLNRRQTYLRVILPYAGRAMFPALANHFQIMILGSAMASIFGVEDLTGRAYDIGSTTFRILEVMLVTGGLYALLSFALTGVFALFRRTMERMV</sequence>
<feature type="transmembrane region" description="Helical" evidence="8">
    <location>
        <begin position="100"/>
        <end position="128"/>
    </location>
</feature>
<dbReference type="STRING" id="318683.A0U94_01440"/>
<gene>
    <name evidence="10" type="ORF">AD945_12155</name>
</gene>
<feature type="domain" description="ABC transmembrane type-1" evidence="9">
    <location>
        <begin position="20"/>
        <end position="208"/>
    </location>
</feature>
<dbReference type="CDD" id="cd06261">
    <property type="entry name" value="TM_PBP2"/>
    <property type="match status" value="1"/>
</dbReference>
<feature type="transmembrane region" description="Helical" evidence="8">
    <location>
        <begin position="189"/>
        <end position="211"/>
    </location>
</feature>
<organism evidence="10 11">
    <name type="scientific">Gluconobacter albidus</name>
    <dbReference type="NCBI Taxonomy" id="318683"/>
    <lineage>
        <taxon>Bacteria</taxon>
        <taxon>Pseudomonadati</taxon>
        <taxon>Pseudomonadota</taxon>
        <taxon>Alphaproteobacteria</taxon>
        <taxon>Acetobacterales</taxon>
        <taxon>Acetobacteraceae</taxon>
        <taxon>Gluconobacter</taxon>
    </lineage>
</organism>
<dbReference type="EMBL" id="LHZR01000111">
    <property type="protein sequence ID" value="KXV46856.1"/>
    <property type="molecule type" value="Genomic_DNA"/>
</dbReference>
<dbReference type="OrthoDB" id="7190458at2"/>
<evidence type="ECO:0000256" key="6">
    <source>
        <dbReference type="ARBA" id="ARBA00022989"/>
    </source>
</evidence>
<dbReference type="SUPFAM" id="SSF161098">
    <property type="entry name" value="MetI-like"/>
    <property type="match status" value="1"/>
</dbReference>
<dbReference type="NCBIfam" id="TIGR01726">
    <property type="entry name" value="HEQRo_perm_3TM"/>
    <property type="match status" value="1"/>
</dbReference>
<dbReference type="PANTHER" id="PTHR30614">
    <property type="entry name" value="MEMBRANE COMPONENT OF AMINO ACID ABC TRANSPORTER"/>
    <property type="match status" value="1"/>
</dbReference>
<comment type="subcellular location">
    <subcellularLocation>
        <location evidence="1">Cell inner membrane</location>
        <topology evidence="1">Multi-pass membrane protein</topology>
    </subcellularLocation>
    <subcellularLocation>
        <location evidence="8">Cell membrane</location>
        <topology evidence="8">Multi-pass membrane protein</topology>
    </subcellularLocation>
</comment>
<feature type="transmembrane region" description="Helical" evidence="8">
    <location>
        <begin position="20"/>
        <end position="44"/>
    </location>
</feature>
<dbReference type="InterPro" id="IPR010065">
    <property type="entry name" value="AA_ABC_transptr_permease_3TM"/>
</dbReference>
<keyword evidence="4" id="KW-1003">Cell membrane</keyword>
<dbReference type="Proteomes" id="UP000075636">
    <property type="component" value="Unassembled WGS sequence"/>
</dbReference>
<keyword evidence="7 8" id="KW-0472">Membrane</keyword>
<protein>
    <submittedName>
        <fullName evidence="10">ABC transporter permease</fullName>
    </submittedName>
</protein>
<dbReference type="RefSeq" id="WP_062109179.1">
    <property type="nucleotide sequence ID" value="NZ_JAERLB010000002.1"/>
</dbReference>
<dbReference type="Pfam" id="PF00528">
    <property type="entry name" value="BPD_transp_1"/>
    <property type="match status" value="1"/>
</dbReference>
<keyword evidence="5 8" id="KW-0812">Transmembrane</keyword>
<dbReference type="GO" id="GO:0006865">
    <property type="term" value="P:amino acid transport"/>
    <property type="evidence" value="ECO:0007669"/>
    <property type="project" value="TreeGrafter"/>
</dbReference>
<evidence type="ECO:0000256" key="8">
    <source>
        <dbReference type="RuleBase" id="RU363032"/>
    </source>
</evidence>
<comment type="similarity">
    <text evidence="2">Belongs to the binding-protein-dependent transport system permease family. HisMQ subfamily.</text>
</comment>
<name>A0A149TGJ6_9PROT</name>
<keyword evidence="6 8" id="KW-1133">Transmembrane helix</keyword>
<dbReference type="AlphaFoldDB" id="A0A149TGJ6"/>
<evidence type="ECO:0000256" key="3">
    <source>
        <dbReference type="ARBA" id="ARBA00022448"/>
    </source>
</evidence>
<dbReference type="PROSITE" id="PS50928">
    <property type="entry name" value="ABC_TM1"/>
    <property type="match status" value="1"/>
</dbReference>
<proteinExistence type="inferred from homology"/>
<dbReference type="Gene3D" id="1.10.3720.10">
    <property type="entry name" value="MetI-like"/>
    <property type="match status" value="1"/>
</dbReference>
<evidence type="ECO:0000256" key="7">
    <source>
        <dbReference type="ARBA" id="ARBA00023136"/>
    </source>
</evidence>
<dbReference type="InterPro" id="IPR035906">
    <property type="entry name" value="MetI-like_sf"/>
</dbReference>
<dbReference type="GO" id="GO:0022857">
    <property type="term" value="F:transmembrane transporter activity"/>
    <property type="evidence" value="ECO:0007669"/>
    <property type="project" value="InterPro"/>
</dbReference>
<accession>A0A149TGJ6</accession>
<dbReference type="PATRIC" id="fig|318683.6.peg.2880"/>
<evidence type="ECO:0000259" key="9">
    <source>
        <dbReference type="PROSITE" id="PS50928"/>
    </source>
</evidence>
<feature type="transmembrane region" description="Helical" evidence="8">
    <location>
        <begin position="72"/>
        <end position="94"/>
    </location>
</feature>
<evidence type="ECO:0000313" key="11">
    <source>
        <dbReference type="Proteomes" id="UP000075636"/>
    </source>
</evidence>
<evidence type="ECO:0000256" key="2">
    <source>
        <dbReference type="ARBA" id="ARBA00010072"/>
    </source>
</evidence>
<dbReference type="InterPro" id="IPR043429">
    <property type="entry name" value="ArtM/GltK/GlnP/TcyL/YhdX-like"/>
</dbReference>
<keyword evidence="3 8" id="KW-0813">Transport</keyword>
<reference evidence="10 11" key="1">
    <citation type="submission" date="2015-06" db="EMBL/GenBank/DDBJ databases">
        <title>Improved classification and identification of acetic acid bacteria using matrix-assisted laser desorption/ionization time-of-flight mass spectrometry; Gluconobacter nephelii and Gluconobacter uchimurae are later heterotypic synonyms of Gluconobacter japonicus and Gluconobacter oxydans, respectively.</title>
        <authorList>
            <person name="Li L."/>
            <person name="Cleenwerck I."/>
            <person name="De Vuyst L."/>
            <person name="Vandamme P."/>
        </authorList>
    </citation>
    <scope>NUCLEOTIDE SEQUENCE [LARGE SCALE GENOMIC DNA]</scope>
    <source>
        <strain evidence="10 11">LMG 1768</strain>
    </source>
</reference>
<evidence type="ECO:0000256" key="5">
    <source>
        <dbReference type="ARBA" id="ARBA00022692"/>
    </source>
</evidence>
<evidence type="ECO:0000313" key="10">
    <source>
        <dbReference type="EMBL" id="KXV46856.1"/>
    </source>
</evidence>
<evidence type="ECO:0000256" key="1">
    <source>
        <dbReference type="ARBA" id="ARBA00004429"/>
    </source>
</evidence>
<dbReference type="GO" id="GO:0043190">
    <property type="term" value="C:ATP-binding cassette (ABC) transporter complex"/>
    <property type="evidence" value="ECO:0007669"/>
    <property type="project" value="InterPro"/>
</dbReference>
<evidence type="ECO:0000256" key="4">
    <source>
        <dbReference type="ARBA" id="ARBA00022475"/>
    </source>
</evidence>